<protein>
    <submittedName>
        <fullName evidence="4">Aminotransferase class V-fold PLP-dependent enzyme</fullName>
    </submittedName>
</protein>
<organism evidence="4 6">
    <name type="scientific">Bacteroides fragilis</name>
    <dbReference type="NCBI Taxonomy" id="817"/>
    <lineage>
        <taxon>Bacteria</taxon>
        <taxon>Pseudomonadati</taxon>
        <taxon>Bacteroidota</taxon>
        <taxon>Bacteroidia</taxon>
        <taxon>Bacteroidales</taxon>
        <taxon>Bacteroidaceae</taxon>
        <taxon>Bacteroides</taxon>
    </lineage>
</organism>
<evidence type="ECO:0000313" key="5">
    <source>
        <dbReference type="Proteomes" id="UP000315444"/>
    </source>
</evidence>
<comment type="caution">
    <text evidence="4">The sequence shown here is derived from an EMBL/GenBank/DDBJ whole genome shotgun (WGS) entry which is preliminary data.</text>
</comment>
<evidence type="ECO:0000313" key="3">
    <source>
        <dbReference type="EMBL" id="TWV44302.1"/>
    </source>
</evidence>
<dbReference type="PANTHER" id="PTHR30244">
    <property type="entry name" value="TRANSAMINASE"/>
    <property type="match status" value="1"/>
</dbReference>
<keyword evidence="2" id="KW-0663">Pyridoxal phosphate</keyword>
<dbReference type="AlphaFoldDB" id="A0AB38PSM6"/>
<name>A0AB38PSM6_BACFG</name>
<evidence type="ECO:0000313" key="4">
    <source>
        <dbReference type="EMBL" id="TWV52675.1"/>
    </source>
</evidence>
<gene>
    <name evidence="4" type="ORF">FSA03_03585</name>
    <name evidence="3" type="ORF">FSA06_03585</name>
</gene>
<evidence type="ECO:0000256" key="1">
    <source>
        <dbReference type="ARBA" id="ARBA00037999"/>
    </source>
</evidence>
<dbReference type="Pfam" id="PF01041">
    <property type="entry name" value="DegT_DnrJ_EryC1"/>
    <property type="match status" value="1"/>
</dbReference>
<dbReference type="RefSeq" id="WP_032533865.1">
    <property type="nucleotide sequence ID" value="NZ_CAEUHN010000004.1"/>
</dbReference>
<accession>A0AB38PSM6</accession>
<dbReference type="PANTHER" id="PTHR30244:SF34">
    <property type="entry name" value="DTDP-4-AMINO-4,6-DIDEOXYGALACTOSE TRANSAMINASE"/>
    <property type="match status" value="1"/>
</dbReference>
<dbReference type="Proteomes" id="UP000319026">
    <property type="component" value="Unassembled WGS sequence"/>
</dbReference>
<dbReference type="GO" id="GO:0008483">
    <property type="term" value="F:transaminase activity"/>
    <property type="evidence" value="ECO:0007669"/>
    <property type="project" value="UniProtKB-KW"/>
</dbReference>
<reference evidence="3 5" key="2">
    <citation type="submission" date="2019-07" db="EMBL/GenBank/DDBJ databases">
        <title>Genome sequencing of Bacteroides fragilis.</title>
        <authorList>
            <person name="Galasyn E.V."/>
            <person name="Ruoff K.L."/>
            <person name="Price C.E."/>
            <person name="Valls R.A."/>
            <person name="O'Toole G.A."/>
        </authorList>
    </citation>
    <scope>NUCLEOTIDE SEQUENCE [LARGE SCALE GENOMIC DNA]</scope>
    <source>
        <strain evidence="3 5">AD135F_1B</strain>
    </source>
</reference>
<sequence length="356" mass="39978">MVPLYKPYMPEQLPDLDAIIHSGALSYGKWGLLLEEKLSTFLGIENLLTTNSYASAIQVALTVLELKPGDEVISSPMSCLASNMPLKTYGLDIVWADIDPTTGTLSPDSVREKVTPKTKLIFHNHFCGYVGYVDEINAVAKEFGIPVIDDCVEAFGSKYKGKYTGNLGTDLSVFSFQTVRLPNTVDGGAIVFNNKSLLDKAILTRDFGINRKTFRDEYAEISPSCDISLSGYGATMSELNSYIGCMQMGTIQQLLETQRLNSERWDTFLTENYPKVYKLNTRREIQPNYWVYGCLAENKLDMMLQFRSLGYYASGVHLNNNCYSIFGDKKYLPGVDSFNRNFLAIPCGWWVDRCLL</sequence>
<dbReference type="GO" id="GO:0030170">
    <property type="term" value="F:pyridoxal phosphate binding"/>
    <property type="evidence" value="ECO:0007669"/>
    <property type="project" value="TreeGrafter"/>
</dbReference>
<comment type="similarity">
    <text evidence="1 2">Belongs to the DegT/DnrJ/EryC1 family.</text>
</comment>
<dbReference type="EMBL" id="VOHT01000001">
    <property type="protein sequence ID" value="TWV52675.1"/>
    <property type="molecule type" value="Genomic_DNA"/>
</dbReference>
<keyword evidence="4" id="KW-0808">Transferase</keyword>
<reference evidence="4 6" key="1">
    <citation type="submission" date="2019-07" db="EMBL/GenBank/DDBJ databases">
        <title>Genome Sequencing of Bacteroides fragilis.</title>
        <authorList>
            <person name="Pinto K.M."/>
            <person name="Ruoff K.L."/>
            <person name="Price C.E."/>
            <person name="Valls R.A."/>
            <person name="O'Toole G.A."/>
        </authorList>
    </citation>
    <scope>NUCLEOTIDE SEQUENCE [LARGE SCALE GENOMIC DNA]</scope>
    <source>
        <strain evidence="4 6">AD135F_3B</strain>
    </source>
</reference>
<dbReference type="SUPFAM" id="SSF53383">
    <property type="entry name" value="PLP-dependent transferases"/>
    <property type="match status" value="1"/>
</dbReference>
<dbReference type="EMBL" id="VOHV01000001">
    <property type="protein sequence ID" value="TWV44302.1"/>
    <property type="molecule type" value="Genomic_DNA"/>
</dbReference>
<evidence type="ECO:0000256" key="2">
    <source>
        <dbReference type="RuleBase" id="RU004508"/>
    </source>
</evidence>
<dbReference type="Gene3D" id="3.40.640.10">
    <property type="entry name" value="Type I PLP-dependent aspartate aminotransferase-like (Major domain)"/>
    <property type="match status" value="1"/>
</dbReference>
<dbReference type="GO" id="GO:0000271">
    <property type="term" value="P:polysaccharide biosynthetic process"/>
    <property type="evidence" value="ECO:0007669"/>
    <property type="project" value="TreeGrafter"/>
</dbReference>
<dbReference type="InterPro" id="IPR015424">
    <property type="entry name" value="PyrdxlP-dep_Trfase"/>
</dbReference>
<dbReference type="Gene3D" id="3.90.1150.10">
    <property type="entry name" value="Aspartate Aminotransferase, domain 1"/>
    <property type="match status" value="1"/>
</dbReference>
<dbReference type="GeneID" id="99671274"/>
<proteinExistence type="inferred from homology"/>
<dbReference type="Proteomes" id="UP000315444">
    <property type="component" value="Unassembled WGS sequence"/>
</dbReference>
<dbReference type="InterPro" id="IPR000653">
    <property type="entry name" value="DegT/StrS_aminotransferase"/>
</dbReference>
<evidence type="ECO:0000313" key="6">
    <source>
        <dbReference type="Proteomes" id="UP000319026"/>
    </source>
</evidence>
<keyword evidence="4" id="KW-0032">Aminotransferase</keyword>
<dbReference type="InterPro" id="IPR015421">
    <property type="entry name" value="PyrdxlP-dep_Trfase_major"/>
</dbReference>
<dbReference type="InterPro" id="IPR015422">
    <property type="entry name" value="PyrdxlP-dep_Trfase_small"/>
</dbReference>